<evidence type="ECO:0000313" key="2">
    <source>
        <dbReference type="EMBL" id="HJB58066.1"/>
    </source>
</evidence>
<organism evidence="2 3">
    <name type="scientific">Candidatus Faecalibacterium faecipullorum</name>
    <dbReference type="NCBI Taxonomy" id="2838578"/>
    <lineage>
        <taxon>Bacteria</taxon>
        <taxon>Bacillati</taxon>
        <taxon>Bacillota</taxon>
        <taxon>Clostridia</taxon>
        <taxon>Eubacteriales</taxon>
        <taxon>Oscillospiraceae</taxon>
        <taxon>Faecalibacterium</taxon>
    </lineage>
</organism>
<reference evidence="2" key="1">
    <citation type="journal article" date="2021" name="PeerJ">
        <title>Extensive microbial diversity within the chicken gut microbiome revealed by metagenomics and culture.</title>
        <authorList>
            <person name="Gilroy R."/>
            <person name="Ravi A."/>
            <person name="Getino M."/>
            <person name="Pursley I."/>
            <person name="Horton D.L."/>
            <person name="Alikhan N.F."/>
            <person name="Baker D."/>
            <person name="Gharbi K."/>
            <person name="Hall N."/>
            <person name="Watson M."/>
            <person name="Adriaenssens E.M."/>
            <person name="Foster-Nyarko E."/>
            <person name="Jarju S."/>
            <person name="Secka A."/>
            <person name="Antonio M."/>
            <person name="Oren A."/>
            <person name="Chaudhuri R.R."/>
            <person name="La Ragione R."/>
            <person name="Hildebrand F."/>
            <person name="Pallen M.J."/>
        </authorList>
    </citation>
    <scope>NUCLEOTIDE SEQUENCE</scope>
    <source>
        <strain evidence="2">ChiHjej9B8-13557</strain>
    </source>
</reference>
<gene>
    <name evidence="2" type="ORF">H9771_00110</name>
</gene>
<evidence type="ECO:0000256" key="1">
    <source>
        <dbReference type="SAM" id="MobiDB-lite"/>
    </source>
</evidence>
<accession>A0A9D2S6T1</accession>
<proteinExistence type="predicted"/>
<dbReference type="EMBL" id="DWXX01000002">
    <property type="protein sequence ID" value="HJB58066.1"/>
    <property type="molecule type" value="Genomic_DNA"/>
</dbReference>
<protein>
    <submittedName>
        <fullName evidence="2">Uncharacterized protein</fullName>
    </submittedName>
</protein>
<feature type="region of interest" description="Disordered" evidence="1">
    <location>
        <begin position="201"/>
        <end position="231"/>
    </location>
</feature>
<dbReference type="AlphaFoldDB" id="A0A9D2S6T1"/>
<evidence type="ECO:0000313" key="3">
    <source>
        <dbReference type="Proteomes" id="UP000824211"/>
    </source>
</evidence>
<reference evidence="2" key="2">
    <citation type="submission" date="2021-04" db="EMBL/GenBank/DDBJ databases">
        <authorList>
            <person name="Gilroy R."/>
        </authorList>
    </citation>
    <scope>NUCLEOTIDE SEQUENCE</scope>
    <source>
        <strain evidence="2">ChiHjej9B8-13557</strain>
    </source>
</reference>
<comment type="caution">
    <text evidence="2">The sequence shown here is derived from an EMBL/GenBank/DDBJ whole genome shotgun (WGS) entry which is preliminary data.</text>
</comment>
<sequence length="231" mass="26463">MSQKEDPILFDGVFNDITKIEAAYCLRKVVKPPKPSRVALLEEYRERLVLDRATDTITHTQENDAGQRITHRYELPGKVSELLDEFPLGIFSTVKGNPPDAMDDPDQTRTYSITVSTRYGEARTIAGSFDRDGLPRDWAEFVDYVLTFINMYEGYELFNPRLYGRRKRRKSDYIYCSVSFEDGGQTYSYLARDDSYAVGTGWSFPPGGKTAKRSHRSSRSVTTPRGRRPSR</sequence>
<dbReference type="Proteomes" id="UP000824211">
    <property type="component" value="Unassembled WGS sequence"/>
</dbReference>
<name>A0A9D2S6T1_9FIRM</name>